<dbReference type="GO" id="GO:0003735">
    <property type="term" value="F:structural constituent of ribosome"/>
    <property type="evidence" value="ECO:0007669"/>
    <property type="project" value="InterPro"/>
</dbReference>
<dbReference type="SUPFAM" id="SSF48300">
    <property type="entry name" value="Ribosomal protein L7/12, oligomerisation (N-terminal) domain"/>
    <property type="match status" value="1"/>
</dbReference>
<dbReference type="GO" id="GO:0006412">
    <property type="term" value="P:translation"/>
    <property type="evidence" value="ECO:0007669"/>
    <property type="project" value="InterPro"/>
</dbReference>
<dbReference type="Pfam" id="PF16320">
    <property type="entry name" value="Ribosomal_L12_N"/>
    <property type="match status" value="1"/>
</dbReference>
<dbReference type="AlphaFoldDB" id="A0AAV7K1G0"/>
<dbReference type="Pfam" id="PF00542">
    <property type="entry name" value="Ribosomal_L12"/>
    <property type="match status" value="1"/>
</dbReference>
<name>A0AAV7K1G0_9METZ</name>
<reference evidence="6 7" key="1">
    <citation type="journal article" date="2023" name="BMC Biol.">
        <title>The compact genome of the sponge Oopsacas minuta (Hexactinellida) is lacking key metazoan core genes.</title>
        <authorList>
            <person name="Santini S."/>
            <person name="Schenkelaars Q."/>
            <person name="Jourda C."/>
            <person name="Duchesne M."/>
            <person name="Belahbib H."/>
            <person name="Rocher C."/>
            <person name="Selva M."/>
            <person name="Riesgo A."/>
            <person name="Vervoort M."/>
            <person name="Leys S.P."/>
            <person name="Kodjabachian L."/>
            <person name="Le Bivic A."/>
            <person name="Borchiellini C."/>
            <person name="Claverie J.M."/>
            <person name="Renard E."/>
        </authorList>
    </citation>
    <scope>NUCLEOTIDE SEQUENCE [LARGE SCALE GENOMIC DNA]</scope>
    <source>
        <strain evidence="6">SPO-2</strain>
    </source>
</reference>
<dbReference type="PANTHER" id="PTHR45987">
    <property type="entry name" value="39S RIBOSOMAL PROTEIN L12"/>
    <property type="match status" value="1"/>
</dbReference>
<dbReference type="InterPro" id="IPR008932">
    <property type="entry name" value="Ribosomal_bL12_oligo"/>
</dbReference>
<dbReference type="Proteomes" id="UP001165289">
    <property type="component" value="Unassembled WGS sequence"/>
</dbReference>
<comment type="similarity">
    <text evidence="1">Belongs to the bacterial ribosomal protein bL12 family.</text>
</comment>
<evidence type="ECO:0000313" key="7">
    <source>
        <dbReference type="Proteomes" id="UP001165289"/>
    </source>
</evidence>
<keyword evidence="3" id="KW-0687">Ribonucleoprotein</keyword>
<keyword evidence="7" id="KW-1185">Reference proteome</keyword>
<dbReference type="SUPFAM" id="SSF54736">
    <property type="entry name" value="ClpS-like"/>
    <property type="match status" value="1"/>
</dbReference>
<sequence length="191" mass="21535">MRSLHRTLQNYFKSSKSSLSYSYNYNTLSLPINKSLLNPSINSINIRFLSESADPIPLPTKDIPVKIQNIVQEIGALNLMEISQLNSHLKETLGLSDMPVMSMGGSIASQQEEEEKKPEQTEFTVKLIGFEVEKKIKLIKEVKSLLPDLNLVQAKKFVENPPGVIRKDIPREEAEKLMELLKSLGGKIELE</sequence>
<organism evidence="6 7">
    <name type="scientific">Oopsacas minuta</name>
    <dbReference type="NCBI Taxonomy" id="111878"/>
    <lineage>
        <taxon>Eukaryota</taxon>
        <taxon>Metazoa</taxon>
        <taxon>Porifera</taxon>
        <taxon>Hexactinellida</taxon>
        <taxon>Hexasterophora</taxon>
        <taxon>Lyssacinosida</taxon>
        <taxon>Leucopsacidae</taxon>
        <taxon>Oopsacas</taxon>
    </lineage>
</organism>
<proteinExistence type="inferred from homology"/>
<accession>A0AAV7K1G0</accession>
<comment type="caution">
    <text evidence="6">The sequence shown here is derived from an EMBL/GenBank/DDBJ whole genome shotgun (WGS) entry which is preliminary data.</text>
</comment>
<dbReference type="Gene3D" id="1.20.5.710">
    <property type="entry name" value="Single helix bin"/>
    <property type="match status" value="1"/>
</dbReference>
<protein>
    <submittedName>
        <fullName evidence="6">39S ribosomal protein L12, mitochondrial</fullName>
    </submittedName>
</protein>
<dbReference type="InterPro" id="IPR014719">
    <property type="entry name" value="Ribosomal_bL12_C/ClpS-like"/>
</dbReference>
<dbReference type="CDD" id="cd00387">
    <property type="entry name" value="Ribosomal_L7_L12"/>
    <property type="match status" value="1"/>
</dbReference>
<dbReference type="EMBL" id="JAKMXF010000233">
    <property type="protein sequence ID" value="KAI6654101.1"/>
    <property type="molecule type" value="Genomic_DNA"/>
</dbReference>
<keyword evidence="2 6" id="KW-0689">Ribosomal protein</keyword>
<evidence type="ECO:0000259" key="4">
    <source>
        <dbReference type="Pfam" id="PF00542"/>
    </source>
</evidence>
<dbReference type="Gene3D" id="3.30.1390.10">
    <property type="match status" value="1"/>
</dbReference>
<evidence type="ECO:0000259" key="5">
    <source>
        <dbReference type="Pfam" id="PF16320"/>
    </source>
</evidence>
<feature type="domain" description="Large ribosomal subunit protein bL12 oligomerization" evidence="5">
    <location>
        <begin position="66"/>
        <end position="105"/>
    </location>
</feature>
<dbReference type="InterPro" id="IPR036235">
    <property type="entry name" value="Ribosomal_bL12_oligo_N_sf"/>
</dbReference>
<dbReference type="InterPro" id="IPR013823">
    <property type="entry name" value="Ribosomal_bL12_C"/>
</dbReference>
<evidence type="ECO:0000256" key="2">
    <source>
        <dbReference type="ARBA" id="ARBA00022980"/>
    </source>
</evidence>
<feature type="domain" description="Large ribosomal subunit protein bL12 C-terminal" evidence="4">
    <location>
        <begin position="123"/>
        <end position="191"/>
    </location>
</feature>
<gene>
    <name evidence="6" type="ORF">LOD99_2947</name>
</gene>
<evidence type="ECO:0000313" key="6">
    <source>
        <dbReference type="EMBL" id="KAI6654101.1"/>
    </source>
</evidence>
<evidence type="ECO:0000256" key="3">
    <source>
        <dbReference type="ARBA" id="ARBA00023274"/>
    </source>
</evidence>
<dbReference type="GO" id="GO:0003729">
    <property type="term" value="F:mRNA binding"/>
    <property type="evidence" value="ECO:0007669"/>
    <property type="project" value="TreeGrafter"/>
</dbReference>
<dbReference type="InterPro" id="IPR000206">
    <property type="entry name" value="Ribosomal_bL12"/>
</dbReference>
<dbReference type="PANTHER" id="PTHR45987:SF4">
    <property type="entry name" value="LARGE RIBOSOMAL SUBUNIT PROTEIN BL12M"/>
    <property type="match status" value="1"/>
</dbReference>
<evidence type="ECO:0000256" key="1">
    <source>
        <dbReference type="ARBA" id="ARBA00007197"/>
    </source>
</evidence>
<dbReference type="GO" id="GO:0005762">
    <property type="term" value="C:mitochondrial large ribosomal subunit"/>
    <property type="evidence" value="ECO:0007669"/>
    <property type="project" value="TreeGrafter"/>
</dbReference>